<dbReference type="PANTHER" id="PTHR11806:SF0">
    <property type="entry name" value="PROTEIN MTO1 HOMOLOG, MITOCHONDRIAL"/>
    <property type="match status" value="1"/>
</dbReference>
<comment type="caution">
    <text evidence="11">Lacks conserved residue(s) required for the propagation of feature annotation.</text>
</comment>
<evidence type="ECO:0000256" key="1">
    <source>
        <dbReference type="ARBA" id="ARBA00001974"/>
    </source>
</evidence>
<dbReference type="AlphaFoldDB" id="A0A1F4TUG6"/>
<comment type="subunit">
    <text evidence="9 11">Homodimer. Heterotetramer of two MnmE and two MnmG subunits.</text>
</comment>
<dbReference type="FunFam" id="1.10.150.570:FF:000001">
    <property type="entry name" value="tRNA uridine 5-carboxymethylaminomethyl modification enzyme MnmG"/>
    <property type="match status" value="1"/>
</dbReference>
<dbReference type="InterPro" id="IPR036188">
    <property type="entry name" value="FAD/NAD-bd_sf"/>
</dbReference>
<protein>
    <recommendedName>
        <fullName evidence="4 11">tRNA uridine 5-carboxymethylaminomethyl modification enzyme MnmG</fullName>
    </recommendedName>
    <alternativeName>
        <fullName evidence="10 11">Glucose-inhibited division protein A</fullName>
    </alternativeName>
</protein>
<dbReference type="InterPro" id="IPR040131">
    <property type="entry name" value="MnmG_N"/>
</dbReference>
<dbReference type="Pfam" id="PF01134">
    <property type="entry name" value="GIDA"/>
    <property type="match status" value="1"/>
</dbReference>
<dbReference type="STRING" id="1802583.A2311_02365"/>
<evidence type="ECO:0000256" key="4">
    <source>
        <dbReference type="ARBA" id="ARBA00020461"/>
    </source>
</evidence>
<dbReference type="PROSITE" id="PS01280">
    <property type="entry name" value="GIDA_1"/>
    <property type="match status" value="1"/>
</dbReference>
<feature type="binding site" evidence="11">
    <location>
        <begin position="292"/>
        <end position="306"/>
    </location>
    <ligand>
        <name>NAD(+)</name>
        <dbReference type="ChEBI" id="CHEBI:57540"/>
    </ligand>
</feature>
<comment type="cofactor">
    <cofactor evidence="1 11">
        <name>FAD</name>
        <dbReference type="ChEBI" id="CHEBI:57692"/>
    </cofactor>
</comment>
<evidence type="ECO:0000259" key="12">
    <source>
        <dbReference type="SMART" id="SM01228"/>
    </source>
</evidence>
<feature type="domain" description="tRNA uridine 5-carboxymethylaminomethyl modification enzyme C-terminal subdomain" evidence="12">
    <location>
        <begin position="510"/>
        <end position="581"/>
    </location>
</feature>
<evidence type="ECO:0000313" key="14">
    <source>
        <dbReference type="Proteomes" id="UP000178951"/>
    </source>
</evidence>
<dbReference type="InterPro" id="IPR026904">
    <property type="entry name" value="MnmG_C"/>
</dbReference>
<name>A0A1F4TUG6_UNCSA</name>
<dbReference type="GO" id="GO:0030488">
    <property type="term" value="P:tRNA methylation"/>
    <property type="evidence" value="ECO:0007669"/>
    <property type="project" value="TreeGrafter"/>
</dbReference>
<evidence type="ECO:0000256" key="3">
    <source>
        <dbReference type="ARBA" id="ARBA00007653"/>
    </source>
</evidence>
<keyword evidence="5 11" id="KW-0285">Flavoprotein</keyword>
<evidence type="ECO:0000256" key="8">
    <source>
        <dbReference type="ARBA" id="ARBA00023027"/>
    </source>
</evidence>
<comment type="caution">
    <text evidence="13">The sequence shown here is derived from an EMBL/GenBank/DDBJ whole genome shotgun (WGS) entry which is preliminary data.</text>
</comment>
<dbReference type="FunFam" id="3.50.50.60:FF:000002">
    <property type="entry name" value="tRNA uridine 5-carboxymethylaminomethyl modification enzyme MnmG"/>
    <property type="match status" value="1"/>
</dbReference>
<dbReference type="Pfam" id="PF13932">
    <property type="entry name" value="SAM_GIDA_C"/>
    <property type="match status" value="1"/>
</dbReference>
<dbReference type="GO" id="GO:0002098">
    <property type="term" value="P:tRNA wobble uridine modification"/>
    <property type="evidence" value="ECO:0007669"/>
    <property type="project" value="InterPro"/>
</dbReference>
<dbReference type="SUPFAM" id="SSF51905">
    <property type="entry name" value="FAD/NAD(P)-binding domain"/>
    <property type="match status" value="1"/>
</dbReference>
<dbReference type="InterPro" id="IPR004416">
    <property type="entry name" value="MnmG"/>
</dbReference>
<dbReference type="Gene3D" id="1.10.150.570">
    <property type="entry name" value="GidA associated domain, C-terminal subdomain"/>
    <property type="match status" value="1"/>
</dbReference>
<gene>
    <name evidence="11" type="primary">mnmG</name>
    <name evidence="11" type="synonym">gidA</name>
    <name evidence="13" type="ORF">A2311_02365</name>
</gene>
<dbReference type="Gene3D" id="3.50.50.60">
    <property type="entry name" value="FAD/NAD(P)-binding domain"/>
    <property type="match status" value="2"/>
</dbReference>
<dbReference type="InterPro" id="IPR044920">
    <property type="entry name" value="MnmG_C_subdom_sf"/>
</dbReference>
<dbReference type="NCBIfam" id="TIGR00136">
    <property type="entry name" value="mnmG_gidA"/>
    <property type="match status" value="1"/>
</dbReference>
<dbReference type="HAMAP" id="MF_00129">
    <property type="entry name" value="MnmG_GidA"/>
    <property type="match status" value="1"/>
</dbReference>
<accession>A0A1F4TUG6</accession>
<organism evidence="13 14">
    <name type="scientific">candidate division WOR-1 bacterium RIFOXYB2_FULL_48_7</name>
    <dbReference type="NCBI Taxonomy" id="1802583"/>
    <lineage>
        <taxon>Bacteria</taxon>
        <taxon>Bacillati</taxon>
        <taxon>Saganbacteria</taxon>
    </lineage>
</organism>
<keyword evidence="7 11" id="KW-0274">FAD</keyword>
<evidence type="ECO:0000256" key="10">
    <source>
        <dbReference type="ARBA" id="ARBA00031800"/>
    </source>
</evidence>
<evidence type="ECO:0000256" key="7">
    <source>
        <dbReference type="ARBA" id="ARBA00022827"/>
    </source>
</evidence>
<dbReference type="InterPro" id="IPR020595">
    <property type="entry name" value="MnmG-rel_CS"/>
</dbReference>
<feature type="binding site" evidence="11">
    <location>
        <begin position="14"/>
        <end position="19"/>
    </location>
    <ligand>
        <name>FAD</name>
        <dbReference type="ChEBI" id="CHEBI:57692"/>
    </ligand>
</feature>
<dbReference type="InterPro" id="IPR002218">
    <property type="entry name" value="MnmG-rel"/>
</dbReference>
<evidence type="ECO:0000256" key="2">
    <source>
        <dbReference type="ARBA" id="ARBA00003717"/>
    </source>
</evidence>
<evidence type="ECO:0000256" key="9">
    <source>
        <dbReference type="ARBA" id="ARBA00025948"/>
    </source>
</evidence>
<dbReference type="EMBL" id="MEUF01000015">
    <property type="protein sequence ID" value="OGC36365.1"/>
    <property type="molecule type" value="Genomic_DNA"/>
</dbReference>
<dbReference type="PROSITE" id="PS01281">
    <property type="entry name" value="GIDA_2"/>
    <property type="match status" value="1"/>
</dbReference>
<dbReference type="PANTHER" id="PTHR11806">
    <property type="entry name" value="GLUCOSE INHIBITED DIVISION PROTEIN A"/>
    <property type="match status" value="1"/>
</dbReference>
<comment type="subcellular location">
    <subcellularLocation>
        <location evidence="11">Cytoplasm</location>
    </subcellularLocation>
</comment>
<comment type="function">
    <text evidence="2 11">NAD-binding protein involved in the addition of a carboxymethylaminomethyl (cmnm) group at the wobble position (U34) of certain tRNAs, forming tRNA-cmnm(5)s(2)U34.</text>
</comment>
<evidence type="ECO:0000256" key="6">
    <source>
        <dbReference type="ARBA" id="ARBA00022694"/>
    </source>
</evidence>
<dbReference type="Proteomes" id="UP000178951">
    <property type="component" value="Unassembled WGS sequence"/>
</dbReference>
<dbReference type="InterPro" id="IPR047001">
    <property type="entry name" value="MnmG_C_subdom"/>
</dbReference>
<comment type="similarity">
    <text evidence="3 11">Belongs to the MnmG family.</text>
</comment>
<reference evidence="13 14" key="1">
    <citation type="journal article" date="2016" name="Nat. Commun.">
        <title>Thousands of microbial genomes shed light on interconnected biogeochemical processes in an aquifer system.</title>
        <authorList>
            <person name="Anantharaman K."/>
            <person name="Brown C.T."/>
            <person name="Hug L.A."/>
            <person name="Sharon I."/>
            <person name="Castelle C.J."/>
            <person name="Probst A.J."/>
            <person name="Thomas B.C."/>
            <person name="Singh A."/>
            <person name="Wilkins M.J."/>
            <person name="Karaoz U."/>
            <person name="Brodie E.L."/>
            <person name="Williams K.H."/>
            <person name="Hubbard S.S."/>
            <person name="Banfield J.F."/>
        </authorList>
    </citation>
    <scope>NUCLEOTIDE SEQUENCE [LARGE SCALE GENOMIC DNA]</scope>
</reference>
<proteinExistence type="inferred from homology"/>
<keyword evidence="11" id="KW-0963">Cytoplasm</keyword>
<dbReference type="SMART" id="SM01228">
    <property type="entry name" value="GIDA_assoc_3"/>
    <property type="match status" value="1"/>
</dbReference>
<keyword evidence="8 11" id="KW-0520">NAD</keyword>
<dbReference type="GO" id="GO:0005829">
    <property type="term" value="C:cytosol"/>
    <property type="evidence" value="ECO:0007669"/>
    <property type="project" value="TreeGrafter"/>
</dbReference>
<evidence type="ECO:0000256" key="11">
    <source>
        <dbReference type="HAMAP-Rule" id="MF_00129"/>
    </source>
</evidence>
<sequence>MKTYPKKYAVIVIGAGHAGIEAALAAARLGLPTLLLTLNADTIAFMSCNPAVGGPAKSQLVREVDALGGQIGLSTDLTYLQMKMLNTNKGPAVQALRAQSDRLQYHSRMKQTLEEQANLDVKQAEVTEILVAREQQRVTGVRTKLGVVYEGRAVVATTGTFLNGLIHIGMEHQAAGRLGEFPATGLSTSLKQLGLTLGRLKTGTPARLDKKTIDFNKMIPQPGDEPPKMFSFIWEYQQYQNPSAPLELPANPCLSLPQVPCHLTWTNEQTHAIIRANLDRSPLFQKKIQGVGPRYCPSIEDKVVRFPEKSTHQCFIEPTGRGTTEMYAQGMSTSLPEDVQIAFLRTMPGLEKVELVRPGYAVEYDYVLPSQLHYTLETKILGGLYCAGQINGTSGYEEAAAQGLVAGINAALQIKGEEPLILRRDDSYIGTLIDDLITKEILEPYRMLTSRSEYRLILRQDNADLRLTALGHRVGLVNEERYLAFEKKRAALEAKERISPEIAEQLDIQDKYAGYIKRQLEQVARFKKHEDTLLPDDLDYRQLLGLSSEARLKLGQNRPRSLGQASRIAGISPADIAILLIALEARRRTMVK</sequence>
<dbReference type="GO" id="GO:0050660">
    <property type="term" value="F:flavin adenine dinucleotide binding"/>
    <property type="evidence" value="ECO:0007669"/>
    <property type="project" value="UniProtKB-UniRule"/>
</dbReference>
<evidence type="ECO:0000313" key="13">
    <source>
        <dbReference type="EMBL" id="OGC36365.1"/>
    </source>
</evidence>
<evidence type="ECO:0000256" key="5">
    <source>
        <dbReference type="ARBA" id="ARBA00022630"/>
    </source>
</evidence>
<keyword evidence="6 11" id="KW-0819">tRNA processing</keyword>